<name>A0AAV6HGC5_9TELE</name>
<accession>A0AAV6HGC5</accession>
<keyword evidence="2" id="KW-0732">Signal</keyword>
<sequence>MHTSKILCAAIMVCLSLIVDGTSFGRSQMLSKSFGRESLPGHRNKEVSTTFSTLEMLMIIFKPDSGTRASENLVQKSEEGKRALMRREDSDMTKEESKRKFDKKGCRFVFYWKSWASCK</sequence>
<protein>
    <recommendedName>
        <fullName evidence="5">Somatostatin/Cortistatin C-terminal domain-containing protein</fullName>
    </recommendedName>
</protein>
<comment type="caution">
    <text evidence="3">The sequence shown here is derived from an EMBL/GenBank/DDBJ whole genome shotgun (WGS) entry which is preliminary data.</text>
</comment>
<dbReference type="Proteomes" id="UP000823561">
    <property type="component" value="Chromosome 1"/>
</dbReference>
<evidence type="ECO:0008006" key="5">
    <source>
        <dbReference type="Google" id="ProtNLM"/>
    </source>
</evidence>
<proteinExistence type="predicted"/>
<gene>
    <name evidence="3" type="ORF">AALO_G00011300</name>
</gene>
<dbReference type="EMBL" id="JADWDJ010000001">
    <property type="protein sequence ID" value="KAG5286135.1"/>
    <property type="molecule type" value="Genomic_DNA"/>
</dbReference>
<feature type="signal peptide" evidence="2">
    <location>
        <begin position="1"/>
        <end position="21"/>
    </location>
</feature>
<reference evidence="3 4" key="1">
    <citation type="submission" date="2020-10" db="EMBL/GenBank/DDBJ databases">
        <title>Chromosome-scale genome assembly of the Allis shad, Alosa alosa.</title>
        <authorList>
            <person name="Margot Z."/>
            <person name="Christophe K."/>
            <person name="Cabau C."/>
            <person name="Louis A."/>
            <person name="Berthelot C."/>
            <person name="Parey E."/>
            <person name="Roest Crollius H."/>
            <person name="Montfort J."/>
            <person name="Robinson-Rechavi M."/>
            <person name="Bucao C."/>
            <person name="Bouchez O."/>
            <person name="Gislard M."/>
            <person name="Lluch J."/>
            <person name="Milhes M."/>
            <person name="Lampietro C."/>
            <person name="Lopez Roques C."/>
            <person name="Donnadieu C."/>
            <person name="Braasch I."/>
            <person name="Desvignes T."/>
            <person name="Postlethwait J."/>
            <person name="Bobe J."/>
            <person name="Guiguen Y."/>
        </authorList>
    </citation>
    <scope>NUCLEOTIDE SEQUENCE [LARGE SCALE GENOMIC DNA]</scope>
    <source>
        <strain evidence="3">M-15738</strain>
        <tissue evidence="3">Blood</tissue>
    </source>
</reference>
<feature type="chain" id="PRO_5043540521" description="Somatostatin/Cortistatin C-terminal domain-containing protein" evidence="2">
    <location>
        <begin position="22"/>
        <end position="119"/>
    </location>
</feature>
<keyword evidence="4" id="KW-1185">Reference proteome</keyword>
<evidence type="ECO:0000256" key="1">
    <source>
        <dbReference type="SAM" id="MobiDB-lite"/>
    </source>
</evidence>
<feature type="compositionally biased region" description="Basic and acidic residues" evidence="1">
    <location>
        <begin position="76"/>
        <end position="96"/>
    </location>
</feature>
<evidence type="ECO:0000313" key="3">
    <source>
        <dbReference type="EMBL" id="KAG5286135.1"/>
    </source>
</evidence>
<organism evidence="3 4">
    <name type="scientific">Alosa alosa</name>
    <name type="common">allis shad</name>
    <dbReference type="NCBI Taxonomy" id="278164"/>
    <lineage>
        <taxon>Eukaryota</taxon>
        <taxon>Metazoa</taxon>
        <taxon>Chordata</taxon>
        <taxon>Craniata</taxon>
        <taxon>Vertebrata</taxon>
        <taxon>Euteleostomi</taxon>
        <taxon>Actinopterygii</taxon>
        <taxon>Neopterygii</taxon>
        <taxon>Teleostei</taxon>
        <taxon>Clupei</taxon>
        <taxon>Clupeiformes</taxon>
        <taxon>Clupeoidei</taxon>
        <taxon>Clupeidae</taxon>
        <taxon>Alosa</taxon>
    </lineage>
</organism>
<dbReference type="AlphaFoldDB" id="A0AAV6HGC5"/>
<feature type="region of interest" description="Disordered" evidence="1">
    <location>
        <begin position="71"/>
        <end position="96"/>
    </location>
</feature>
<evidence type="ECO:0000313" key="4">
    <source>
        <dbReference type="Proteomes" id="UP000823561"/>
    </source>
</evidence>
<evidence type="ECO:0000256" key="2">
    <source>
        <dbReference type="SAM" id="SignalP"/>
    </source>
</evidence>